<accession>A0A6A4HZD7</accession>
<sequence length="372" mass="41317">MSSSMERPSVSSASSSTPSSRLREAERTNFYNMVNRATPLLPAPNPPSRDDFTFEFPPEMIPPGMTPNFKTVWDVLGHIFSDVVTKDSIVAEFTKSEGGLLDGDAAFDKVATTSLLITRPAPSADPDSPVPDPTPPPTLQKAPPTWQPFFDPPLPGMYETQGHTEASREVADRLYPHLPPCDVGGDPICGDHTGMDSCPIASCYQRIQMHIDSVRKHVETHHNKVEVFCNCGRWIKGADIVWHISAFHFCDEHIQCRSCKAVRKKWDFALHLTMCPALDEHRVNQDVPLALKDIEIDRTRVTIGVKRSMEESTTNTTPRKKRRTVGSTPTSKKSSTPRKTKPKETTPKKAGTPKKTPSTPTRRSPRSKKPTA</sequence>
<keyword evidence="3" id="KW-1185">Reference proteome</keyword>
<proteinExistence type="predicted"/>
<name>A0A6A4HZD7_9AGAR</name>
<feature type="compositionally biased region" description="Low complexity" evidence="1">
    <location>
        <begin position="1"/>
        <end position="20"/>
    </location>
</feature>
<dbReference type="Proteomes" id="UP000799118">
    <property type="component" value="Unassembled WGS sequence"/>
</dbReference>
<evidence type="ECO:0000256" key="1">
    <source>
        <dbReference type="SAM" id="MobiDB-lite"/>
    </source>
</evidence>
<organism evidence="2 3">
    <name type="scientific">Gymnopus androsaceus JB14</name>
    <dbReference type="NCBI Taxonomy" id="1447944"/>
    <lineage>
        <taxon>Eukaryota</taxon>
        <taxon>Fungi</taxon>
        <taxon>Dikarya</taxon>
        <taxon>Basidiomycota</taxon>
        <taxon>Agaricomycotina</taxon>
        <taxon>Agaricomycetes</taxon>
        <taxon>Agaricomycetidae</taxon>
        <taxon>Agaricales</taxon>
        <taxon>Marasmiineae</taxon>
        <taxon>Omphalotaceae</taxon>
        <taxon>Gymnopus</taxon>
    </lineage>
</organism>
<evidence type="ECO:0000313" key="2">
    <source>
        <dbReference type="EMBL" id="KAE9404782.1"/>
    </source>
</evidence>
<dbReference type="AlphaFoldDB" id="A0A6A4HZD7"/>
<feature type="region of interest" description="Disordered" evidence="1">
    <location>
        <begin position="1"/>
        <end position="29"/>
    </location>
</feature>
<dbReference type="EMBL" id="ML769414">
    <property type="protein sequence ID" value="KAE9404782.1"/>
    <property type="molecule type" value="Genomic_DNA"/>
</dbReference>
<gene>
    <name evidence="2" type="ORF">BT96DRAFT_406083</name>
</gene>
<evidence type="ECO:0000313" key="3">
    <source>
        <dbReference type="Proteomes" id="UP000799118"/>
    </source>
</evidence>
<protein>
    <submittedName>
        <fullName evidence="2">Uncharacterized protein</fullName>
    </submittedName>
</protein>
<feature type="region of interest" description="Disordered" evidence="1">
    <location>
        <begin position="119"/>
        <end position="144"/>
    </location>
</feature>
<feature type="region of interest" description="Disordered" evidence="1">
    <location>
        <begin position="305"/>
        <end position="372"/>
    </location>
</feature>
<dbReference type="OrthoDB" id="2904429at2759"/>
<feature type="compositionally biased region" description="Low complexity" evidence="1">
    <location>
        <begin position="348"/>
        <end position="362"/>
    </location>
</feature>
<feature type="compositionally biased region" description="Basic residues" evidence="1">
    <location>
        <begin position="363"/>
        <end position="372"/>
    </location>
</feature>
<feature type="compositionally biased region" description="Pro residues" evidence="1">
    <location>
        <begin position="128"/>
        <end position="138"/>
    </location>
</feature>
<reference evidence="2" key="1">
    <citation type="journal article" date="2019" name="Environ. Microbiol.">
        <title>Fungal ecological strategies reflected in gene transcription - a case study of two litter decomposers.</title>
        <authorList>
            <person name="Barbi F."/>
            <person name="Kohler A."/>
            <person name="Barry K."/>
            <person name="Baskaran P."/>
            <person name="Daum C."/>
            <person name="Fauchery L."/>
            <person name="Ihrmark K."/>
            <person name="Kuo A."/>
            <person name="LaButti K."/>
            <person name="Lipzen A."/>
            <person name="Morin E."/>
            <person name="Grigoriev I.V."/>
            <person name="Henrissat B."/>
            <person name="Lindahl B."/>
            <person name="Martin F."/>
        </authorList>
    </citation>
    <scope>NUCLEOTIDE SEQUENCE</scope>
    <source>
        <strain evidence="2">JB14</strain>
    </source>
</reference>